<dbReference type="GO" id="GO:0005737">
    <property type="term" value="C:cytoplasm"/>
    <property type="evidence" value="ECO:0007669"/>
    <property type="project" value="UniProtKB-SubCell"/>
</dbReference>
<dbReference type="CDD" id="cd00200">
    <property type="entry name" value="WD40"/>
    <property type="match status" value="1"/>
</dbReference>
<comment type="subcellular location">
    <subcellularLocation>
        <location evidence="1">Cytoplasm</location>
    </subcellularLocation>
</comment>
<dbReference type="Gene3D" id="3.10.20.870">
    <property type="entry name" value="PFU (PLAA family ubiquitin binding), C-terminal domain"/>
    <property type="match status" value="1"/>
</dbReference>
<dbReference type="Pfam" id="PF09070">
    <property type="entry name" value="PFU"/>
    <property type="match status" value="1"/>
</dbReference>
<dbReference type="PROSITE" id="PS51394">
    <property type="entry name" value="PFU"/>
    <property type="match status" value="1"/>
</dbReference>
<evidence type="ECO:0000313" key="11">
    <source>
        <dbReference type="Proteomes" id="UP000193986"/>
    </source>
</evidence>
<feature type="domain" description="PUL" evidence="9">
    <location>
        <begin position="521"/>
        <end position="799"/>
    </location>
</feature>
<proteinExistence type="predicted"/>
<evidence type="ECO:0000259" key="9">
    <source>
        <dbReference type="PROSITE" id="PS51396"/>
    </source>
</evidence>
<evidence type="ECO:0000256" key="1">
    <source>
        <dbReference type="ARBA" id="ARBA00004496"/>
    </source>
</evidence>
<feature type="domain" description="PFU" evidence="8">
    <location>
        <begin position="380"/>
        <end position="475"/>
    </location>
</feature>
<comment type="caution">
    <text evidence="10">The sequence shown here is derived from an EMBL/GenBank/DDBJ whole genome shotgun (WGS) entry which is preliminary data.</text>
</comment>
<name>A0A1Y2AWM5_9TREE</name>
<dbReference type="InterPro" id="IPR015155">
    <property type="entry name" value="PFU"/>
</dbReference>
<dbReference type="STRING" id="71784.A0A1Y2AWM5"/>
<keyword evidence="4" id="KW-0677">Repeat</keyword>
<dbReference type="InterPro" id="IPR038122">
    <property type="entry name" value="PFU_sf"/>
</dbReference>
<dbReference type="InterPro" id="IPR001680">
    <property type="entry name" value="WD40_rpt"/>
</dbReference>
<dbReference type="Gene3D" id="1.25.10.10">
    <property type="entry name" value="Leucine-rich Repeat Variant"/>
    <property type="match status" value="1"/>
</dbReference>
<keyword evidence="6" id="KW-0175">Coiled coil</keyword>
<dbReference type="InterPro" id="IPR036322">
    <property type="entry name" value="WD40_repeat_dom_sf"/>
</dbReference>
<protein>
    <submittedName>
        <fullName evidence="10">Putative phospholipase A-2-activating protein</fullName>
    </submittedName>
</protein>
<dbReference type="InterPro" id="IPR011989">
    <property type="entry name" value="ARM-like"/>
</dbReference>
<dbReference type="PANTHER" id="PTHR19849">
    <property type="entry name" value="PHOSPHOLIPASE A-2-ACTIVATING PROTEIN"/>
    <property type="match status" value="1"/>
</dbReference>
<dbReference type="GO" id="GO:0010992">
    <property type="term" value="P:ubiquitin recycling"/>
    <property type="evidence" value="ECO:0007669"/>
    <property type="project" value="TreeGrafter"/>
</dbReference>
<dbReference type="PANTHER" id="PTHR19849:SF0">
    <property type="entry name" value="PHOSPHOLIPASE A-2-ACTIVATING PROTEIN"/>
    <property type="match status" value="1"/>
</dbReference>
<dbReference type="PROSITE" id="PS50294">
    <property type="entry name" value="WD_REPEATS_REGION"/>
    <property type="match status" value="1"/>
</dbReference>
<evidence type="ECO:0000256" key="7">
    <source>
        <dbReference type="SAM" id="MobiDB-lite"/>
    </source>
</evidence>
<dbReference type="InParanoid" id="A0A1Y2AWM5"/>
<dbReference type="PROSITE" id="PS50082">
    <property type="entry name" value="WD_REPEATS_2"/>
    <property type="match status" value="2"/>
</dbReference>
<gene>
    <name evidence="10" type="ORF">BCR39DRAFT_541277</name>
</gene>
<dbReference type="InterPro" id="IPR015943">
    <property type="entry name" value="WD40/YVTN_repeat-like_dom_sf"/>
</dbReference>
<evidence type="ECO:0000259" key="8">
    <source>
        <dbReference type="PROSITE" id="PS51394"/>
    </source>
</evidence>
<feature type="repeat" description="WD" evidence="5">
    <location>
        <begin position="240"/>
        <end position="272"/>
    </location>
</feature>
<dbReference type="GO" id="GO:0043130">
    <property type="term" value="F:ubiquitin binding"/>
    <property type="evidence" value="ECO:0007669"/>
    <property type="project" value="TreeGrafter"/>
</dbReference>
<evidence type="ECO:0000256" key="2">
    <source>
        <dbReference type="ARBA" id="ARBA00022490"/>
    </source>
</evidence>
<dbReference type="OrthoDB" id="10265988at2759"/>
<reference evidence="10 11" key="1">
    <citation type="submission" date="2016-07" db="EMBL/GenBank/DDBJ databases">
        <title>Pervasive Adenine N6-methylation of Active Genes in Fungi.</title>
        <authorList>
            <consortium name="DOE Joint Genome Institute"/>
            <person name="Mondo S.J."/>
            <person name="Dannebaum R.O."/>
            <person name="Kuo R.C."/>
            <person name="Labutti K."/>
            <person name="Haridas S."/>
            <person name="Kuo A."/>
            <person name="Salamov A."/>
            <person name="Ahrendt S.R."/>
            <person name="Lipzen A."/>
            <person name="Sullivan W."/>
            <person name="Andreopoulos W.B."/>
            <person name="Clum A."/>
            <person name="Lindquist E."/>
            <person name="Daum C."/>
            <person name="Ramamoorthy G.K."/>
            <person name="Gryganskyi A."/>
            <person name="Culley D."/>
            <person name="Magnuson J.K."/>
            <person name="James T.Y."/>
            <person name="O'Malley M.A."/>
            <person name="Stajich J.E."/>
            <person name="Spatafora J.W."/>
            <person name="Visel A."/>
            <person name="Grigoriev I.V."/>
        </authorList>
    </citation>
    <scope>NUCLEOTIDE SEQUENCE [LARGE SCALE GENOMIC DNA]</scope>
    <source>
        <strain evidence="10 11">68-887.2</strain>
    </source>
</reference>
<dbReference type="GO" id="GO:0005634">
    <property type="term" value="C:nucleus"/>
    <property type="evidence" value="ECO:0007669"/>
    <property type="project" value="TreeGrafter"/>
</dbReference>
<dbReference type="GO" id="GO:0043161">
    <property type="term" value="P:proteasome-mediated ubiquitin-dependent protein catabolic process"/>
    <property type="evidence" value="ECO:0007669"/>
    <property type="project" value="TreeGrafter"/>
</dbReference>
<feature type="compositionally biased region" description="Basic and acidic residues" evidence="7">
    <location>
        <begin position="325"/>
        <end position="339"/>
    </location>
</feature>
<evidence type="ECO:0000256" key="6">
    <source>
        <dbReference type="SAM" id="Coils"/>
    </source>
</evidence>
<dbReference type="SUPFAM" id="SSF50978">
    <property type="entry name" value="WD40 repeat-like"/>
    <property type="match status" value="1"/>
</dbReference>
<keyword evidence="2" id="KW-0963">Cytoplasm</keyword>
<dbReference type="AlphaFoldDB" id="A0A1Y2AWM5"/>
<evidence type="ECO:0000256" key="5">
    <source>
        <dbReference type="PROSITE-ProRule" id="PRU00221"/>
    </source>
</evidence>
<dbReference type="Proteomes" id="UP000193986">
    <property type="component" value="Unassembled WGS sequence"/>
</dbReference>
<dbReference type="Gene3D" id="2.130.10.10">
    <property type="entry name" value="YVTN repeat-like/Quinoprotein amine dehydrogenase"/>
    <property type="match status" value="1"/>
</dbReference>
<evidence type="ECO:0000313" key="10">
    <source>
        <dbReference type="EMBL" id="ORY26315.1"/>
    </source>
</evidence>
<keyword evidence="11" id="KW-1185">Reference proteome</keyword>
<evidence type="ECO:0000256" key="3">
    <source>
        <dbReference type="ARBA" id="ARBA00022574"/>
    </source>
</evidence>
<dbReference type="PROSITE" id="PS51396">
    <property type="entry name" value="PUL"/>
    <property type="match status" value="1"/>
</dbReference>
<dbReference type="Pfam" id="PF08324">
    <property type="entry name" value="PUL"/>
    <property type="match status" value="1"/>
</dbReference>
<evidence type="ECO:0000256" key="4">
    <source>
        <dbReference type="ARBA" id="ARBA00022737"/>
    </source>
</evidence>
<dbReference type="FunCoup" id="A0A1Y2AWM5">
    <property type="interactions" value="983"/>
</dbReference>
<feature type="region of interest" description="Disordered" evidence="7">
    <location>
        <begin position="323"/>
        <end position="344"/>
    </location>
</feature>
<dbReference type="SMART" id="SM00320">
    <property type="entry name" value="WD40"/>
    <property type="match status" value="6"/>
</dbReference>
<accession>A0A1Y2AWM5</accession>
<dbReference type="InterPro" id="IPR013535">
    <property type="entry name" value="PUL_dom"/>
</dbReference>
<feature type="coiled-coil region" evidence="6">
    <location>
        <begin position="529"/>
        <end position="563"/>
    </location>
</feature>
<organism evidence="10 11">
    <name type="scientific">Naematelia encephala</name>
    <dbReference type="NCBI Taxonomy" id="71784"/>
    <lineage>
        <taxon>Eukaryota</taxon>
        <taxon>Fungi</taxon>
        <taxon>Dikarya</taxon>
        <taxon>Basidiomycota</taxon>
        <taxon>Agaricomycotina</taxon>
        <taxon>Tremellomycetes</taxon>
        <taxon>Tremellales</taxon>
        <taxon>Naemateliaceae</taxon>
        <taxon>Naematelia</taxon>
    </lineage>
</organism>
<dbReference type="EMBL" id="MCFC01000048">
    <property type="protein sequence ID" value="ORY26315.1"/>
    <property type="molecule type" value="Genomic_DNA"/>
</dbReference>
<sequence>MSAPYQFAFALHGHASDVRNICAPSPEVPLLLSGSRDGSAIVWGPSSRGREWDVKLRVEAPEKRYVSCVGMVRWGGEALLLVGSVSGILSTYALPASTASAPDMGQLEEPLHTLIEHKQNLCCMDTSKGGLVATGSWDKSVIVWKDLKKAIKIQVHEQAVWAVRFVGEDRLLTAAADKKIILHAIDLASGTSHPLQEYTGHTEPVRGLSLKPDGKGFWSCGNDSLVNLYSFDRPAPLQSLSGHTSFVYSVSALPDGTGAISSGEDGTLRVWSETELLQTIAHPSASLWSCATAPSGSGYYIVSSANDSVIRFFTKNPELAAPADEQEKWEKEVSSRQLDKSQVGDVKKSDLPGMEALGREGKKDGQVLMIKNDGQVEAYQWSASQKTWQQIGQVVDAIGQGRKQLYEGQEYDYVFDVDVSEGMPPLKLPFNVTENPWIAAQKFLNRNELPLTYTEQVVDFIEKNTSGVQLGQGATDANAYVDPFTGGARYTGASTSGPSTGGGDPFTGSNAYSTTPAPIKGVLPVKTYLSFKQMNVNAAKAKIAQLNEEVKAASADLALNTDDEKNLSEVFALLSQPTVALPNVNASDASERYDASAVLALMSKWPEDKRFPLIDVARCLAAISPAIGSISSAPQQLLAAAAWDTPWQATKPRETNTLLALRGIANLFLTANGRRTMGGEAAGALLSTLRSGRQWSEVGARKLPLVTIALNYSVLACNNELTISSTGALLDLVVFILDNEKEDAETIYRAGVAFGNLLCSPSVSGSLQVGLVKKGKDLLAASSGKEKRLTDLAGEVGRLGT</sequence>
<feature type="repeat" description="WD" evidence="5">
    <location>
        <begin position="198"/>
        <end position="239"/>
    </location>
</feature>
<keyword evidence="3 5" id="KW-0853">WD repeat</keyword>
<dbReference type="Pfam" id="PF00400">
    <property type="entry name" value="WD40"/>
    <property type="match status" value="4"/>
</dbReference>